<feature type="coiled-coil region" evidence="1">
    <location>
        <begin position="5600"/>
        <end position="5627"/>
    </location>
</feature>
<keyword evidence="2" id="KW-1133">Transmembrane helix</keyword>
<feature type="domain" description="Extracellular matrix-binding protein ebh GA module" evidence="4">
    <location>
        <begin position="2700"/>
        <end position="2755"/>
    </location>
</feature>
<feature type="coiled-coil region" evidence="1">
    <location>
        <begin position="2359"/>
        <end position="2420"/>
    </location>
</feature>
<feature type="transmembrane region" description="Helical" evidence="2">
    <location>
        <begin position="5920"/>
        <end position="5941"/>
    </location>
</feature>
<feature type="domain" description="Extracellular matrix-binding protein ebh GA module" evidence="4">
    <location>
        <begin position="3794"/>
        <end position="3852"/>
    </location>
</feature>
<dbReference type="STRING" id="48003.BLA55_01390"/>
<feature type="domain" description="Extracellular matrix-binding protein ebh GA module" evidence="4">
    <location>
        <begin position="4388"/>
        <end position="4435"/>
    </location>
</feature>
<feature type="domain" description="Extracellular matrix-binding protein ebh GA module" evidence="4">
    <location>
        <begin position="2585"/>
        <end position="2636"/>
    </location>
</feature>
<feature type="coiled-coil region" evidence="1">
    <location>
        <begin position="4491"/>
        <end position="4609"/>
    </location>
</feature>
<feature type="domain" description="Extracellular matrix-binding protein ebh GA module" evidence="4">
    <location>
        <begin position="5266"/>
        <end position="5325"/>
    </location>
</feature>
<dbReference type="OrthoDB" id="396040at2"/>
<feature type="domain" description="Extracellular matrix-binding protein ebh GA module" evidence="4">
    <location>
        <begin position="3904"/>
        <end position="3951"/>
    </location>
</feature>
<gene>
    <name evidence="5" type="ORF">BLA55_01390</name>
</gene>
<feature type="coiled-coil region" evidence="1">
    <location>
        <begin position="4404"/>
        <end position="4457"/>
    </location>
</feature>
<feature type="coiled-coil region" evidence="1">
    <location>
        <begin position="2205"/>
        <end position="2232"/>
    </location>
</feature>
<dbReference type="EMBL" id="CP017813">
    <property type="protein sequence ID" value="APJ38325.1"/>
    <property type="molecule type" value="Genomic_DNA"/>
</dbReference>
<dbReference type="SUPFAM" id="SSF46997">
    <property type="entry name" value="Bacterial immunoglobulin/albumin-binding domains"/>
    <property type="match status" value="6"/>
</dbReference>
<sequence>MKNKKISKLTSGVLIPLASFPLFLPVSANTVVNADASVVDGFNQINHYNYEDKYTSDLFWTSKYRIHTDIYDKWDKPFRNPNYPNDLDNYIQIHDASVSGFNPVSLTDSTKLSSTAWKIEGNNTWWANSDIQNRQTGKKYLIRFNANRPKLHEGFLVGSIYFSKDLALTGELKITLRDKNNLNNIFQTRSFTISETQLTNDKTGILNRFLNLRQNINTNPTSNPQIWSIVYNPGYSEAPNTINIEDRKKIEKTNEYRFLNSNYADDTSYRLNVDTNRSGAIANFLINRRYKNRFELWDSDLFSDSSWRIDPKNWEQGGFNKYLNGNRQPYDTWYLNSSSLSSLRNESSTNPYTAISKNGGALLLVYANELFYGKNYLSYIMDIEFEIKPNIFEDGTIPLDFNSKGESFFGVSSMTPQNSKDTYQDNYKRIVSGKDYDKRYYWTTGLIRHSDRKETTAIQFITNESMSSEVDASDVIPSSSILKVYRTGNTPDNTILPDDRNKLTVDRTNLTNSANKRSFKTKNSFILEPSTIISNPSKTYRDELKKWTNDWLYLEVSLNETNDQMKWKPIINTDKKFTTSRTNAGYVEQNITWDYTDYEKLRRHINSKQWLTKAQKDHYLQKILNAADKNNYYSISEFESLKNEIDKHDKAQMDVEEAYNQVVNYVLDNKTKFIFASESKKQAVVNILNDYWEVGSFKSSFSNNNDRFLKRDEFTKFKTVTFLNDSLRTINYYINNLTNLDGDSRINAYKTSIEKINVIKDSTYNKAKFQKFLTAIENDAVQELTLITPTVYGKNNIASLTVLKELWTSPWINLNYWDKLDELKTSIQTTNSIYEKAKIINQEIQNIKTASTLTGDNSQNYYWYNYLQKFNDLSINSLWKGYSSLQTLATKENDWNELYKRIIGTSATDSNNIFSDAADKYKKDDNTKYIPENLKNISTLKTNYEETFKSLVDSLDLSFGNGARLVEEFEKYEYLDKTTLRNYWSKTSTQKTYYFGDLRNIYNNNTPLNLRNFSISSSDALTLIKPDQTAVTNALKSISNHVYSLASDAIKTKIDNLSDLTKTRKQYYKAEIDKIVTSKSSVLYKNDTYFTSLWNAAQDEDTEQARINQIATQLASGANKFDYLNKSQTLVDNAIYTNFNVVNPQQYQNVRIEVKKVAQKDPIITGGRAKVNYVVYSTKAQYTHLASYHKTNDGSEAITDVNNEAAWFTSDWVTDFKADEVREKARLEALSLQFSNKHNKIHLPSEIDRSNFNNEISISNSNTQVAFNPVTEEVIVETLTPNDKNGTLSFTYKMRSKQITNPIVETTQKSATVITTTNKFKTEVDRLNEVLAQISATLKTEIANKASRLPSQVQNNEIEFNDLASQYNAKVILSNLSSNNDTGVLNVTYKLQSTRANYTDVVSTNTKDLNKSGFLTLLEQKRREVLKLVDDSTLLTKPEKTDFRNQVNAADTIPKLNTLEQKIKITELVNKVNQYTYLNNAQANHVKDQIRASRDYESANLIYNDASDLNDSMKELHEEVISELSQLTNQVISDNQDTSDKVNINYTLASADKKSTYDNALRTAQTLLNKANGANESNPDNITLNLSTAFAQLDGTQNETRLHNQIDALTHLNTTQKSKLKASISRSKSLSSAEAIVTKATDLDTEIANIEAKINEAQELKTKTIYTGEDNKGPFDSALSTATQTLNDIKSNDLDSFGSALLEAKATELTNKTANLTTAIANLDGERKQFKNDLKTKWNLLEETEINNLVQKVDSIPKTDFNDTKKAQIIQEGFDLTKTKARTRLSSTSLPNNEFLNLNKAELDGYVGLVNLQSSNPKTTGKYDQKIADQLNDAKADNKTKQDAIDAINTLDTLTQDQKNIFINSVKDQVVASALKHQNDAIALNNAIKDLKNVVLEKAKDLADDDTLEHINMFNAAKTDKKYRLADTDKQTTYDNKLTQIQTAVSKSNVQKSEIEGLKQPFLDAFNALNGLDNETRLHNQIDALSKLTLDQKTNLKKLVSAANSLVDAEAIVAKATTLNDAITALETKIAKAKEVKGQTIYIGEDNKTPFDDALSGAESTLSTLKSDNLESSSAVDLQSKATDLNGKETALQNAIDNLDGIRKQFKKDLAQKWTLLDESEKNALINKVDTIDKNQFNDAKKEEIVKEGFTVAKTKAKNRLSTSPFPNVEFENLNEAELNAIATKIDSDVDTPFNINAEKYDQSVVNTLNEAKSINDQKQEAINKINDKSEQGEYPNLTDNQRAEFVKSIKAQPLAKTQETLVSAKQLNQAIAEAKGVALEKEKELTQNTGLTFEEIPSNSKSKPKYKFATNQADYDSKLTELLNYLKSDNPLPTPEKIKQKLEAFKSAYDALNGDEKLNALKNEVNNLTHLSETQRNQIKESISNSDSLASASEILEKAKEFNQAIGNLKTKIQDAKAKKQDEIYTSDTSEKKQTFDQAITAAETALGNYESASLDALNATELSEKANAVNIDTSTLNTAINQLDGKRQALRDEINAYDSELISAADKQTYITQIDSLNQTNPETTDSKRILDEAFAAAKNKAKEIVSGLGNLSEADKKKYKDLLEVAVKGLPTAPDSNLKTILEQAKNDNNAKQEAIERIKNLDNLTKEQKDEFEKQIKEAETSQVSNIETTATDLNNAIPDAKEKLAQLQAKKDEIKYKWADLTNKKDFDGKLQALNDLITSTGATKEKLEEAESNLNNSYNALNGDTKHDQLNAKIDQLTYLGANQRKQLKDKIVTFDDYEKAKELVNNAQTINDAIKKLEEKIADANTTKSDEVYTLDEQTKKTAFDTALSHANDKLREYKTLDLTTLDNDSTTTKKAEIEKEVNDLDTEINKLDGYRHAFKESLKGKWHLLTDDLAPLNAMVDKPNFPKKPETVNKEEVWNEGLRIAKTKATEKLNSTTYNNLSAADLQTLKTEVTQATLNSNAQNDTNQKFDDAVKAILDKAQEQNQAKQNAMNAIDALDNLTNEQKTKWKEKVKADVVAQAQNIKNDATALDTAIKALKDEALSELKQLSKNPALDANSMFSADKIADKYKLADANLKTEYDKQLASIQTLISKVDVTKDEIETAKSALNTAFSALNGDTKLSELEKEIDKLTNLSDEQRTKLKESIANAETQDKASEIVDKARELNTKIGDLKAKIQEAKDKQNDPIYTKDTQNKKSTFDEAIKAAEIALENILKEDLGTLDATQIAAKASEVENQINTLDTAINQLDGKKQALRDEINAYSSELIADKQPYLDNIEQLDRVNPDQTQADAILKEAFDAAKDKAKEIVNGLTNLSETDKNSFNTQLESANKGTSQSPDSELNTIIANAKAADKTKQDAIDRIKKLPNLNDEQKNEFERQIKTGQAADVTTIEDKAKALNDAIPSTKTLVETKELNKNDINYKWADQGLKNTFDEKLKALKDLIESIDATAELIANAKTDLENAYNALNGDTKHENLNNKIDTLTSLDETQRQALKEKIKSFDDYTKAKKLVTNAQNLNDAIKTLQDKISTAENTKSEPVYTLEEKSKKDTFDQAVKIAQDDVKSYQGIDVTNLDEEIVTAKKAEIATKVTNLQAEIDKLDGYRHAFKESLKGKWNLLEESDLTTLNNMVDEENFPKNPQLDDKRRVWNKGLELAAAKAKAKLIQDNYANLSSADLDTLKQEVSNAQLNESAETQADQKFDDAVQAILTKATQQNQEKQAKIAEIQNLSNLNQSQKDALIQEVKGSLHSQAQSVLEKAKTLDEKMKQLKDKVAEESTNKALDAYQNSSESVKKAYKNALENAKNVINNQPANNGVSIPANADATQVDQLISALDIALVVIKKVAAKNVVDNLNNLSKTEKNEYKNQIDQANTPEEAETIKEKAKNANDKKQEYIDRINQTPGLSEEEKQDYINRIKDTKFDSSEANNDQKFENIVLDATKQGLKNQIDGTYIYLNPKQKEDLKNLIDSKTTIAEAQEAFNSYSELNEKMKKLKDEVIPAIEAKVEQDLNKKYSKATATTKDAFDAQLASAKDLLTSSTDNGENTLGTFIADVNTDNSLENLFAKLDGEIVVAKENISDKTQFENLNESEIEKLSEKLDAINLLDSDYATQISKIIDQASAINTAKQERINQINGLTNLSNETSDAKPVSEKQALINEIKNTVVEINANANPVSITQDSANALDAIVLKAQKQDLINQINTAYEHLNPKQKQDLISAIQDANDLNTAQNAFNDAANVNTNMKSLKDIVKEFTDKNVANLDDYKFASDPAKQYYDDVFAAAKELINSSQNDGNANPSLTTLIADNLTLGSLKEAFANLDGLKNKAIKAVKVLDNLNPTEVQKLSNEINNVSNTDANKAQLIDAIVDKANEYNQAKADTIAELEKLTDLTKEQLKDYVKQVREVEFTDTDQNPSAQDKLDKILDNAKKQGYKNLIDQLNSINQNQKDAYKARINNAQDEAKINEILEEARAYDELKAKADALKIELDNYKNTIDYRLSEDEFKTSYDDKLTDLANEINDQSHANDLAALQELVKKAQQAKKALNGIEKNSEIAQAIEKLNNLSTEQQTQLKTLVEAQNSLADAQRINQNATDLNTKLTELKAKLTDANEVQSQPIYLLESQNEKDALNNAITQADQLLSDVQNTQFDQNNLTNLTTLAKDAQAKTESLNNAFEQLNGVHKDLIAKIDEFELLTPEQKATLKEAVKTFDKNLTKEQVLSHLENYLENSKSNAQTQVAELSNLSDIEKDAYKQKLKNATLKYQNSTNSDWVIQDQDENNTKLKFDHDVIAILEQAQADNAAKQVLINHINNDLANITQNQKATLVNKVKAADVSQITGLTKYADDLDKAMLDYKNENFGDIKNEIDYTQASSENQKAFDVQLENQKNNTNVQNGADFNLVTVKAEHAKLIEAREALDGEERLAEAKAKAKAKVNNEYNNLSDTQKVAAKNLIDKQNTIADVEAKDVNHSALNSATELLNKHISEEAATKADIKYTGSEEAKRQAYDDAIAAAKELQAKLQESNTVADELLNTQAIQDINDGVQSALDALNGEQNMQKVRNDANNVIDSLEELNQAQKDSLKQTISKQTTPEAVAQETAKARELDAAMEKLNDVYEVELVDKTKESIRYINADENLQKNYDDALLEAAKVSKVDENQTNKKTALVDIKAVKELATNLENTKTALNGDEKLNEAHNNAEEFINNLKHLNDAQKAELIKQAKEKDSIAQTEAIKDKAQKLDDAMKDLKDAIVTVEKELQANPVKYDNADQELKDAYDQIAKIAKDLVDPSGENKDQNAVETIKNSLIDAKNALNGDAKLAKDKNDLINEITQNPDLTPSQKDKLVEVVNQASNSDELEKAKELFDTIKSKMEELRNVQKQAKELQNSDKYANASVQTRQPLDQYIVKNDEFLNSDLSEPIDWATINDQIDQLIAKTKTDMTNLTQEAQDNLDQAKESALTYLDDLSSLNNAQLDNFKDQINTANLITDASDSIESIKEIANTLNDLMSKLNDYIENVVESANNADPRTSVNYINADQELKDNFDASYVNATTLVDKELGANLNFDETNDVYLKLKKDFEALNGEQNKRLNAAELEKLVNEASEFMQKAPYTTSNPEKQNTYNVAIEDGKKVLENLENATVEEIQEAIDKIKDAIKQIYDNKDDLKNIVDQLPNLSEQEKEHFKDLIQNEEDPVKRDEILREAQKISDQKQELINLINEQPNLSDADKEQLRDKVVNADSSQENWYDKLKDNINKANDLIKKSVDKISNHTLNNEQLDQLIKDLADAGVTNPDYDKIVDGLKKYNDLTNALTNYRNSHVLDENYQDLKDALVAAINDTVDFAVTHEELSKLKDQLVSQKEQLNEVANGEMNLVDSLINKDQSKFDEALNSINKIISDKYSEFNKELKDKNYFQITNKPASQISENDINLINSIEQKDASEVIYSALQEALKTESKADNLSIFWWILLGLFTAGIGPSIYFLAKKSKKDEE</sequence>
<feature type="domain" description="Extracellular matrix-binding protein ebh GA module" evidence="4">
    <location>
        <begin position="3077"/>
        <end position="3132"/>
    </location>
</feature>
<feature type="coiled-coil region" evidence="1">
    <location>
        <begin position="2946"/>
        <end position="3009"/>
    </location>
</feature>
<dbReference type="Gene3D" id="1.20.120.1850">
    <property type="entry name" value="Ebh helix bundles repeating unit (S and A modules)"/>
    <property type="match status" value="21"/>
</dbReference>
<feature type="coiled-coil region" evidence="1">
    <location>
        <begin position="5317"/>
        <end position="5347"/>
    </location>
</feature>
<evidence type="ECO:0000256" key="1">
    <source>
        <dbReference type="SAM" id="Coils"/>
    </source>
</evidence>
<name>A0A1L4FRS6_9BACT</name>
<feature type="domain" description="Extracellular matrix-binding protein ebh GA module" evidence="4">
    <location>
        <begin position="4872"/>
        <end position="4938"/>
    </location>
</feature>
<feature type="coiled-coil region" evidence="1">
    <location>
        <begin position="4968"/>
        <end position="5076"/>
    </location>
</feature>
<evidence type="ECO:0000256" key="3">
    <source>
        <dbReference type="SAM" id="SignalP"/>
    </source>
</evidence>
<dbReference type="SMART" id="SM00844">
    <property type="entry name" value="GA"/>
    <property type="match status" value="20"/>
</dbReference>
<dbReference type="InterPro" id="IPR002988">
    <property type="entry name" value="GA_module"/>
</dbReference>
<protein>
    <recommendedName>
        <fullName evidence="4">Extracellular matrix-binding protein ebh GA module domain-containing protein</fullName>
    </recommendedName>
</protein>
<feature type="domain" description="Extracellular matrix-binding protein ebh GA module" evidence="4">
    <location>
        <begin position="5404"/>
        <end position="5457"/>
    </location>
</feature>
<dbReference type="Pfam" id="PF07554">
    <property type="entry name" value="FIVAR"/>
    <property type="match status" value="11"/>
</dbReference>
<feature type="domain" description="Extracellular matrix-binding protein ebh GA module" evidence="4">
    <location>
        <begin position="1965"/>
        <end position="2017"/>
    </location>
</feature>
<keyword evidence="1" id="KW-0175">Coiled coil</keyword>
<feature type="domain" description="Extracellular matrix-binding protein ebh GA module" evidence="4">
    <location>
        <begin position="4501"/>
        <end position="4556"/>
    </location>
</feature>
<feature type="domain" description="Extracellular matrix-binding protein ebh GA module" evidence="4">
    <location>
        <begin position="3314"/>
        <end position="3365"/>
    </location>
</feature>
<dbReference type="InterPro" id="IPR009063">
    <property type="entry name" value="Ig/albumin-bd_sf"/>
</dbReference>
<dbReference type="Pfam" id="PF01468">
    <property type="entry name" value="GA"/>
    <property type="match status" value="24"/>
</dbReference>
<feature type="domain" description="Extracellular matrix-binding protein ebh GA module" evidence="4">
    <location>
        <begin position="3429"/>
        <end position="3484"/>
    </location>
</feature>
<keyword evidence="6" id="KW-1185">Reference proteome</keyword>
<feature type="domain" description="Extracellular matrix-binding protein ebh GA module" evidence="4">
    <location>
        <begin position="1586"/>
        <end position="1641"/>
    </location>
</feature>
<feature type="coiled-coil region" evidence="1">
    <location>
        <begin position="3476"/>
        <end position="3503"/>
    </location>
</feature>
<proteinExistence type="predicted"/>
<accession>A0A1L4FRS6</accession>
<feature type="coiled-coil region" evidence="1">
    <location>
        <begin position="3817"/>
        <end position="3868"/>
    </location>
</feature>
<feature type="domain" description="Extracellular matrix-binding protein ebh GA module" evidence="4">
    <location>
        <begin position="5005"/>
        <end position="5064"/>
    </location>
</feature>
<feature type="coiled-coil region" evidence="1">
    <location>
        <begin position="3676"/>
        <end position="3769"/>
    </location>
</feature>
<feature type="signal peptide" evidence="3">
    <location>
        <begin position="1"/>
        <end position="28"/>
    </location>
</feature>
<feature type="domain" description="Extracellular matrix-binding protein ebh GA module" evidence="4">
    <location>
        <begin position="5139"/>
        <end position="5198"/>
    </location>
</feature>
<keyword evidence="2" id="KW-0812">Transmembrane</keyword>
<dbReference type="RefSeq" id="WP_073372329.1">
    <property type="nucleotide sequence ID" value="NZ_CP017813.1"/>
</dbReference>
<evidence type="ECO:0000256" key="2">
    <source>
        <dbReference type="SAM" id="Phobius"/>
    </source>
</evidence>
<feature type="coiled-coil region" evidence="1">
    <location>
        <begin position="2747"/>
        <end position="2774"/>
    </location>
</feature>
<dbReference type="Gene3D" id="1.20.5.420">
    <property type="entry name" value="Immunoglobulin FC, subunit C"/>
    <property type="match status" value="9"/>
</dbReference>
<evidence type="ECO:0000313" key="5">
    <source>
        <dbReference type="EMBL" id="APJ38325.1"/>
    </source>
</evidence>
<feature type="domain" description="Extracellular matrix-binding protein ebh GA module" evidence="4">
    <location>
        <begin position="3675"/>
        <end position="3727"/>
    </location>
</feature>
<feature type="coiled-coil region" evidence="1">
    <location>
        <begin position="3090"/>
        <end position="3151"/>
    </location>
</feature>
<feature type="domain" description="Extracellular matrix-binding protein ebh GA module" evidence="4">
    <location>
        <begin position="1402"/>
        <end position="1464"/>
    </location>
</feature>
<feature type="coiled-coil region" evidence="1">
    <location>
        <begin position="3199"/>
        <end position="3233"/>
    </location>
</feature>
<feature type="domain" description="Extracellular matrix-binding protein ebh GA module" evidence="4">
    <location>
        <begin position="2346"/>
        <end position="2401"/>
    </location>
</feature>
<evidence type="ECO:0000313" key="6">
    <source>
        <dbReference type="Proteomes" id="UP000184322"/>
    </source>
</evidence>
<feature type="coiled-coil region" evidence="1">
    <location>
        <begin position="2585"/>
        <end position="2662"/>
    </location>
</feature>
<dbReference type="InterPro" id="IPR020840">
    <property type="entry name" value="Extracell_matrix-bd_GA"/>
</dbReference>
<organism evidence="5 6">
    <name type="scientific">Mycoplasmopsis pullorum</name>
    <dbReference type="NCBI Taxonomy" id="48003"/>
    <lineage>
        <taxon>Bacteria</taxon>
        <taxon>Bacillati</taxon>
        <taxon>Mycoplasmatota</taxon>
        <taxon>Mycoplasmoidales</taxon>
        <taxon>Metamycoplasmataceae</taxon>
        <taxon>Mycoplasmopsis</taxon>
    </lineage>
</organism>
<feature type="coiled-coil region" evidence="1">
    <location>
        <begin position="5152"/>
        <end position="5245"/>
    </location>
</feature>
<feature type="coiled-coil region" evidence="1">
    <location>
        <begin position="4334"/>
        <end position="4365"/>
    </location>
</feature>
<reference evidence="6" key="1">
    <citation type="submission" date="2016-10" db="EMBL/GenBank/DDBJ databases">
        <authorList>
            <person name="Beylefeld A."/>
            <person name="Abolnik C."/>
        </authorList>
    </citation>
    <scope>NUCLEOTIDE SEQUENCE [LARGE SCALE GENOMIC DNA]</scope>
    <source>
        <strain evidence="6">B359_6</strain>
    </source>
</reference>
<dbReference type="Proteomes" id="UP000184322">
    <property type="component" value="Chromosome"/>
</dbReference>
<feature type="chain" id="PRO_5012137182" description="Extracellular matrix-binding protein ebh GA module domain-containing protein" evidence="3">
    <location>
        <begin position="29"/>
        <end position="5949"/>
    </location>
</feature>
<feature type="coiled-coil region" evidence="1">
    <location>
        <begin position="2482"/>
        <end position="2509"/>
    </location>
</feature>
<evidence type="ECO:0000259" key="4">
    <source>
        <dbReference type="SMART" id="SM00844"/>
    </source>
</evidence>
<feature type="domain" description="Extracellular matrix-binding protein ebh GA module" evidence="4">
    <location>
        <begin position="2945"/>
        <end position="2997"/>
    </location>
</feature>
<dbReference type="KEGG" id="mpul:BLA55_01390"/>
<keyword evidence="2" id="KW-0472">Membrane</keyword>
<keyword evidence="3" id="KW-0732">Signal</keyword>